<feature type="region of interest" description="Disordered" evidence="1">
    <location>
        <begin position="54"/>
        <end position="119"/>
    </location>
</feature>
<gene>
    <name evidence="2" type="ORF">MEDL_66966</name>
</gene>
<dbReference type="Proteomes" id="UP000683360">
    <property type="component" value="Unassembled WGS sequence"/>
</dbReference>
<dbReference type="AlphaFoldDB" id="A0A8S3VH03"/>
<keyword evidence="3" id="KW-1185">Reference proteome</keyword>
<reference evidence="2" key="1">
    <citation type="submission" date="2021-03" db="EMBL/GenBank/DDBJ databases">
        <authorList>
            <person name="Bekaert M."/>
        </authorList>
    </citation>
    <scope>NUCLEOTIDE SEQUENCE</scope>
</reference>
<feature type="region of interest" description="Disordered" evidence="1">
    <location>
        <begin position="140"/>
        <end position="165"/>
    </location>
</feature>
<organism evidence="2 3">
    <name type="scientific">Mytilus edulis</name>
    <name type="common">Blue mussel</name>
    <dbReference type="NCBI Taxonomy" id="6550"/>
    <lineage>
        <taxon>Eukaryota</taxon>
        <taxon>Metazoa</taxon>
        <taxon>Spiralia</taxon>
        <taxon>Lophotrochozoa</taxon>
        <taxon>Mollusca</taxon>
        <taxon>Bivalvia</taxon>
        <taxon>Autobranchia</taxon>
        <taxon>Pteriomorphia</taxon>
        <taxon>Mytilida</taxon>
        <taxon>Mytiloidea</taxon>
        <taxon>Mytilidae</taxon>
        <taxon>Mytilinae</taxon>
        <taxon>Mytilus</taxon>
    </lineage>
</organism>
<feature type="compositionally biased region" description="Polar residues" evidence="1">
    <location>
        <begin position="98"/>
        <end position="115"/>
    </location>
</feature>
<evidence type="ECO:0000313" key="3">
    <source>
        <dbReference type="Proteomes" id="UP000683360"/>
    </source>
</evidence>
<dbReference type="OrthoDB" id="6181557at2759"/>
<sequence length="184" mass="21359">MTGLIVLKGLLVCTIVLKLIWNFVLNGQESDNAPQTWSGKRRRPDHIRRKYMYSTPARTIMDESDTPYDSDEMPSYSCPSPNSPVFNGQRHTEMDISGQESENKSTSTKQIQSPDFHNRGQVETYAVIIQRDHNRLEGKMEERFGHTAMKERHVTEAKLRKRKPEESLRDFGQAIEDLFRRAYP</sequence>
<comment type="caution">
    <text evidence="2">The sequence shown here is derived from an EMBL/GenBank/DDBJ whole genome shotgun (WGS) entry which is preliminary data.</text>
</comment>
<evidence type="ECO:0000256" key="1">
    <source>
        <dbReference type="SAM" id="MobiDB-lite"/>
    </source>
</evidence>
<feature type="compositionally biased region" description="Polar residues" evidence="1">
    <location>
        <begin position="77"/>
        <end position="86"/>
    </location>
</feature>
<feature type="compositionally biased region" description="Acidic residues" evidence="1">
    <location>
        <begin position="62"/>
        <end position="72"/>
    </location>
</feature>
<dbReference type="EMBL" id="CAJPWZ010003275">
    <property type="protein sequence ID" value="CAG2255551.1"/>
    <property type="molecule type" value="Genomic_DNA"/>
</dbReference>
<name>A0A8S3VH03_MYTED</name>
<evidence type="ECO:0000313" key="2">
    <source>
        <dbReference type="EMBL" id="CAG2255551.1"/>
    </source>
</evidence>
<protein>
    <submittedName>
        <fullName evidence="2">Uncharacterized protein</fullName>
    </submittedName>
</protein>
<proteinExistence type="predicted"/>
<accession>A0A8S3VH03</accession>